<dbReference type="SUPFAM" id="SSF50104">
    <property type="entry name" value="Translation proteins SH3-like domain"/>
    <property type="match status" value="1"/>
</dbReference>
<evidence type="ECO:0000313" key="3">
    <source>
        <dbReference type="Proteomes" id="UP000298390"/>
    </source>
</evidence>
<dbReference type="Gene3D" id="2.30.30.30">
    <property type="match status" value="1"/>
</dbReference>
<gene>
    <name evidence="2" type="ORF">EVJ58_g6047</name>
</gene>
<dbReference type="InterPro" id="IPR008991">
    <property type="entry name" value="Translation_prot_SH3-like_sf"/>
</dbReference>
<dbReference type="STRING" id="34475.A0A4Y9YBQ5"/>
<sequence length="491" mass="54185">MSGSFDGFFMFVYSAAFNTTDSGILSVFIPPSRSELFWLQHTRLFNSFYIEASDLASVPSVLDAATCSSYTLYLASLTAPQIPQQSADDYFLSYYSRSLRAGDTITNTAGEQQGAVGRIVSISEDTALVELNFVSMSTQIPLSHLHRLFHIGNTVTVTMGVNRGQVGTVTAVFDKDITILSPSYAEELTMDAQLVVFSLLAIRTTSDLRACRELCISKHVSIIKGPHKSYKGLVKSSSTNDLFVIELDALRRSYCTVQWKHLALVWENVLVPLDAGLNVTIPNIAAASAAAHIPVENAVDALRSSANLAEAPPTDAKITQAEIAKEVLLGGYELLLQGNYEQWLKDVHTMPSILPEWPCVWLYDPEMQTLLLQCHVCVLVHGTKKRFFEFHEGAWENLVMKTVVPLALCTIDYRARVKLISVGYPLHTVDMPIEYLGTFSGDKGKKVLSIQGAYKGHRGKVTHITGHQIMVMAEDGQPSFNDLKDNVVQLQ</sequence>
<organism evidence="2 3">
    <name type="scientific">Rhodofomes roseus</name>
    <dbReference type="NCBI Taxonomy" id="34475"/>
    <lineage>
        <taxon>Eukaryota</taxon>
        <taxon>Fungi</taxon>
        <taxon>Dikarya</taxon>
        <taxon>Basidiomycota</taxon>
        <taxon>Agaricomycotina</taxon>
        <taxon>Agaricomycetes</taxon>
        <taxon>Polyporales</taxon>
        <taxon>Rhodofomes</taxon>
    </lineage>
</organism>
<dbReference type="InterPro" id="IPR014722">
    <property type="entry name" value="Rib_uL2_dom2"/>
</dbReference>
<evidence type="ECO:0000259" key="1">
    <source>
        <dbReference type="SMART" id="SM00739"/>
    </source>
</evidence>
<feature type="domain" description="KOW" evidence="1">
    <location>
        <begin position="440"/>
        <end position="467"/>
    </location>
</feature>
<name>A0A4Y9YBQ5_9APHY</name>
<feature type="domain" description="KOW" evidence="1">
    <location>
        <begin position="213"/>
        <end position="240"/>
    </location>
</feature>
<dbReference type="SMART" id="SM00739">
    <property type="entry name" value="KOW"/>
    <property type="match status" value="4"/>
</dbReference>
<proteinExistence type="predicted"/>
<comment type="caution">
    <text evidence="2">The sequence shown here is derived from an EMBL/GenBank/DDBJ whole genome shotgun (WGS) entry which is preliminary data.</text>
</comment>
<protein>
    <recommendedName>
        <fullName evidence="1">KOW domain-containing protein</fullName>
    </recommendedName>
</protein>
<dbReference type="InterPro" id="IPR005824">
    <property type="entry name" value="KOW"/>
</dbReference>
<feature type="domain" description="KOW" evidence="1">
    <location>
        <begin position="98"/>
        <end position="125"/>
    </location>
</feature>
<accession>A0A4Y9YBQ5</accession>
<evidence type="ECO:0000313" key="2">
    <source>
        <dbReference type="EMBL" id="TFY59017.1"/>
    </source>
</evidence>
<dbReference type="AlphaFoldDB" id="A0A4Y9YBQ5"/>
<dbReference type="EMBL" id="SEKV01000325">
    <property type="protein sequence ID" value="TFY59017.1"/>
    <property type="molecule type" value="Genomic_DNA"/>
</dbReference>
<reference evidence="2 3" key="1">
    <citation type="submission" date="2019-01" db="EMBL/GenBank/DDBJ databases">
        <title>Genome sequencing of the rare red list fungi Fomitopsis rosea.</title>
        <authorList>
            <person name="Buettner E."/>
            <person name="Kellner H."/>
        </authorList>
    </citation>
    <scope>NUCLEOTIDE SEQUENCE [LARGE SCALE GENOMIC DNA]</scope>
    <source>
        <strain evidence="2 3">DSM 105464</strain>
    </source>
</reference>
<dbReference type="Proteomes" id="UP000298390">
    <property type="component" value="Unassembled WGS sequence"/>
</dbReference>
<feature type="domain" description="KOW" evidence="1">
    <location>
        <begin position="148"/>
        <end position="175"/>
    </location>
</feature>